<dbReference type="AlphaFoldDB" id="A0A8X6NXL7"/>
<keyword evidence="2" id="KW-1185">Reference proteome</keyword>
<dbReference type="OrthoDB" id="422540at2759"/>
<accession>A0A8X6NXL7</accession>
<sequence length="133" mass="15573">MLEGKVFQIYTDQKPLIYAFRQNPNKCSSKQLCYLDFISQYSTDTSHVQGSKNVVSSSLSRIEMNSITKYSFLNFNELAKCQEHEPETQRQKFLTEGQKLFSSTETQTLPKFRFSTNSTRPFVPKSFRRLIFE</sequence>
<dbReference type="Proteomes" id="UP000887013">
    <property type="component" value="Unassembled WGS sequence"/>
</dbReference>
<name>A0A8X6NXL7_NEPPI</name>
<dbReference type="EMBL" id="BMAW01063481">
    <property type="protein sequence ID" value="GFT40506.1"/>
    <property type="molecule type" value="Genomic_DNA"/>
</dbReference>
<evidence type="ECO:0000313" key="1">
    <source>
        <dbReference type="EMBL" id="GFT40506.1"/>
    </source>
</evidence>
<proteinExistence type="predicted"/>
<organism evidence="1 2">
    <name type="scientific">Nephila pilipes</name>
    <name type="common">Giant wood spider</name>
    <name type="synonym">Nephila maculata</name>
    <dbReference type="NCBI Taxonomy" id="299642"/>
    <lineage>
        <taxon>Eukaryota</taxon>
        <taxon>Metazoa</taxon>
        <taxon>Ecdysozoa</taxon>
        <taxon>Arthropoda</taxon>
        <taxon>Chelicerata</taxon>
        <taxon>Arachnida</taxon>
        <taxon>Araneae</taxon>
        <taxon>Araneomorphae</taxon>
        <taxon>Entelegynae</taxon>
        <taxon>Araneoidea</taxon>
        <taxon>Nephilidae</taxon>
        <taxon>Nephila</taxon>
    </lineage>
</organism>
<comment type="caution">
    <text evidence="1">The sequence shown here is derived from an EMBL/GenBank/DDBJ whole genome shotgun (WGS) entry which is preliminary data.</text>
</comment>
<reference evidence="1" key="1">
    <citation type="submission" date="2020-08" db="EMBL/GenBank/DDBJ databases">
        <title>Multicomponent nature underlies the extraordinary mechanical properties of spider dragline silk.</title>
        <authorList>
            <person name="Kono N."/>
            <person name="Nakamura H."/>
            <person name="Mori M."/>
            <person name="Yoshida Y."/>
            <person name="Ohtoshi R."/>
            <person name="Malay A.D."/>
            <person name="Moran D.A.P."/>
            <person name="Tomita M."/>
            <person name="Numata K."/>
            <person name="Arakawa K."/>
        </authorList>
    </citation>
    <scope>NUCLEOTIDE SEQUENCE</scope>
</reference>
<protein>
    <submittedName>
        <fullName evidence="1">Integrase_H2C2 domain-containing protein</fullName>
    </submittedName>
</protein>
<evidence type="ECO:0000313" key="2">
    <source>
        <dbReference type="Proteomes" id="UP000887013"/>
    </source>
</evidence>
<gene>
    <name evidence="1" type="primary">AVEN_228173_1</name>
    <name evidence="1" type="ORF">NPIL_215171</name>
</gene>